<name>A0ACB5T8T3_AMBMO</name>
<dbReference type="EMBL" id="BSXS01004856">
    <property type="protein sequence ID" value="GME83598.1"/>
    <property type="molecule type" value="Genomic_DNA"/>
</dbReference>
<protein>
    <submittedName>
        <fullName evidence="1">Unnamed protein product</fullName>
    </submittedName>
</protein>
<keyword evidence="2" id="KW-1185">Reference proteome</keyword>
<comment type="caution">
    <text evidence="1">The sequence shown here is derived from an EMBL/GenBank/DDBJ whole genome shotgun (WGS) entry which is preliminary data.</text>
</comment>
<accession>A0ACB5T8T3</accession>
<reference evidence="1" key="1">
    <citation type="submission" date="2023-04" db="EMBL/GenBank/DDBJ databases">
        <title>Ambrosiozyma monospora NBRC 10751.</title>
        <authorList>
            <person name="Ichikawa N."/>
            <person name="Sato H."/>
            <person name="Tonouchi N."/>
        </authorList>
    </citation>
    <scope>NUCLEOTIDE SEQUENCE</scope>
    <source>
        <strain evidence="1">NBRC 10751</strain>
    </source>
</reference>
<organism evidence="1 2">
    <name type="scientific">Ambrosiozyma monospora</name>
    <name type="common">Yeast</name>
    <name type="synonym">Endomycopsis monosporus</name>
    <dbReference type="NCBI Taxonomy" id="43982"/>
    <lineage>
        <taxon>Eukaryota</taxon>
        <taxon>Fungi</taxon>
        <taxon>Dikarya</taxon>
        <taxon>Ascomycota</taxon>
        <taxon>Saccharomycotina</taxon>
        <taxon>Pichiomycetes</taxon>
        <taxon>Pichiales</taxon>
        <taxon>Pichiaceae</taxon>
        <taxon>Ambrosiozyma</taxon>
    </lineage>
</organism>
<proteinExistence type="predicted"/>
<sequence length="140" mass="15979">MLNVLKRCYSTATPAIKRTASELIEIKHILNRSRHAGKEPESRFCKLFGMHQPVGRLKLETKELNNILNNVSSDLSKLKYDDLFHNSENNTSSSLIEKLDNKLEVLSKMRSSKVNAMEITRSLPLEIQCLVLKHAIFSNI</sequence>
<dbReference type="Proteomes" id="UP001165064">
    <property type="component" value="Unassembled WGS sequence"/>
</dbReference>
<gene>
    <name evidence="1" type="ORF">Amon02_000627900</name>
</gene>
<evidence type="ECO:0000313" key="1">
    <source>
        <dbReference type="EMBL" id="GME83598.1"/>
    </source>
</evidence>
<evidence type="ECO:0000313" key="2">
    <source>
        <dbReference type="Proteomes" id="UP001165064"/>
    </source>
</evidence>